<dbReference type="SUPFAM" id="SSF49562">
    <property type="entry name" value="C2 domain (Calcium/lipid-binding domain, CaLB)"/>
    <property type="match status" value="1"/>
</dbReference>
<dbReference type="PRINTS" id="PR00390">
    <property type="entry name" value="PHPHLIPASEC"/>
</dbReference>
<reference evidence="4 5" key="1">
    <citation type="submission" date="2015-09" db="EMBL/GenBank/DDBJ databases">
        <title>Host preference determinants of Valsa canker pathogens revealed by comparative genomics.</title>
        <authorList>
            <person name="Yin Z."/>
            <person name="Huang L."/>
        </authorList>
    </citation>
    <scope>NUCLEOTIDE SEQUENCE [LARGE SCALE GENOMIC DNA]</scope>
    <source>
        <strain evidence="4 5">SXYLt</strain>
    </source>
</reference>
<dbReference type="Pfam" id="PF00388">
    <property type="entry name" value="PI-PLC-X"/>
    <property type="match status" value="1"/>
</dbReference>
<evidence type="ECO:0000259" key="3">
    <source>
        <dbReference type="PROSITE" id="PS50008"/>
    </source>
</evidence>
<dbReference type="InterPro" id="IPR000909">
    <property type="entry name" value="PLipase_C_PInositol-sp_X_dom"/>
</dbReference>
<name>A0A423VM32_9PEZI</name>
<dbReference type="CDD" id="cd00275">
    <property type="entry name" value="C2_PLC_like"/>
    <property type="match status" value="1"/>
</dbReference>
<dbReference type="PANTHER" id="PTHR10336:SF82">
    <property type="entry name" value="PHOSPHOINOSITIDE PHOSPHOLIPASE C"/>
    <property type="match status" value="1"/>
</dbReference>
<dbReference type="EMBL" id="LKEB01000087">
    <property type="protein sequence ID" value="ROV92070.1"/>
    <property type="molecule type" value="Genomic_DNA"/>
</dbReference>
<dbReference type="Pfam" id="PF00387">
    <property type="entry name" value="PI-PLC-Y"/>
    <property type="match status" value="1"/>
</dbReference>
<dbReference type="InterPro" id="IPR017946">
    <property type="entry name" value="PLC-like_Pdiesterase_TIM-brl"/>
</dbReference>
<dbReference type="EC" id="3.1.4.11" evidence="1"/>
<evidence type="ECO:0000313" key="5">
    <source>
        <dbReference type="Proteomes" id="UP000285146"/>
    </source>
</evidence>
<accession>A0A423VM32</accession>
<feature type="region of interest" description="Disordered" evidence="2">
    <location>
        <begin position="1"/>
        <end position="29"/>
    </location>
</feature>
<dbReference type="GO" id="GO:0051209">
    <property type="term" value="P:release of sequestered calcium ion into cytosol"/>
    <property type="evidence" value="ECO:0007669"/>
    <property type="project" value="TreeGrafter"/>
</dbReference>
<protein>
    <recommendedName>
        <fullName evidence="1">Phosphoinositide phospholipase C</fullName>
        <ecNumber evidence="1">3.1.4.11</ecNumber>
    </recommendedName>
</protein>
<keyword evidence="1" id="KW-0378">Hydrolase</keyword>
<feature type="compositionally biased region" description="Basic residues" evidence="2">
    <location>
        <begin position="1"/>
        <end position="26"/>
    </location>
</feature>
<dbReference type="SMART" id="SM00148">
    <property type="entry name" value="PLCXc"/>
    <property type="match status" value="1"/>
</dbReference>
<keyword evidence="1" id="KW-0443">Lipid metabolism</keyword>
<dbReference type="OrthoDB" id="269822at2759"/>
<evidence type="ECO:0000313" key="4">
    <source>
        <dbReference type="EMBL" id="ROV92070.1"/>
    </source>
</evidence>
<dbReference type="PROSITE" id="PS50007">
    <property type="entry name" value="PIPLC_X_DOMAIN"/>
    <property type="match status" value="1"/>
</dbReference>
<gene>
    <name evidence="4" type="ORF">VPNG_09825</name>
</gene>
<organism evidence="4 5">
    <name type="scientific">Cytospora leucostoma</name>
    <dbReference type="NCBI Taxonomy" id="1230097"/>
    <lineage>
        <taxon>Eukaryota</taxon>
        <taxon>Fungi</taxon>
        <taxon>Dikarya</taxon>
        <taxon>Ascomycota</taxon>
        <taxon>Pezizomycotina</taxon>
        <taxon>Sordariomycetes</taxon>
        <taxon>Sordariomycetidae</taxon>
        <taxon>Diaporthales</taxon>
        <taxon>Cytosporaceae</taxon>
        <taxon>Cytospora</taxon>
    </lineage>
</organism>
<proteinExistence type="predicted"/>
<dbReference type="STRING" id="1230097.A0A423VM32"/>
<feature type="domain" description="PI-PLC Y-box" evidence="3">
    <location>
        <begin position="424"/>
        <end position="530"/>
    </location>
</feature>
<dbReference type="PANTHER" id="PTHR10336">
    <property type="entry name" value="PHOSPHOINOSITIDE-SPECIFIC PHOSPHOLIPASE C FAMILY PROTEIN"/>
    <property type="match status" value="1"/>
</dbReference>
<feature type="region of interest" description="Disordered" evidence="2">
    <location>
        <begin position="361"/>
        <end position="390"/>
    </location>
</feature>
<evidence type="ECO:0000256" key="1">
    <source>
        <dbReference type="RuleBase" id="RU361133"/>
    </source>
</evidence>
<dbReference type="GO" id="GO:0004435">
    <property type="term" value="F:phosphatidylinositol-4,5-bisphosphate phospholipase C activity"/>
    <property type="evidence" value="ECO:0007669"/>
    <property type="project" value="UniProtKB-EC"/>
</dbReference>
<dbReference type="GO" id="GO:0016042">
    <property type="term" value="P:lipid catabolic process"/>
    <property type="evidence" value="ECO:0007669"/>
    <property type="project" value="UniProtKB-KW"/>
</dbReference>
<sequence>MTGCMGRRRRQGRHNRTPTQGRHVRSPFKFPAPQAINRSDTFASAASPAGLPLQVPSIDRHLRRLYAELKGPGEESLSAEKLQAFIRDVQKEEPKPLFDDTYSYQKFQEYWWNYHSRSKRPMKREKDIDHPLSQYFINSSHNTYIATGDQFLGENQDVQYKKVLESGCRCVEIDVWDAVDPNEIPQVPYREKPEPREKHWSFSSALSWMKEQCHAMDKASFRKSLQGNNDFRKPGMVSRARAISDNELTKARIALLKREPRVCHAYRDVSLSQSIPFRTVCETIRESAFTAKNDLPLIISLEVHTTGHQQDLMVEIMKKEWEGLLVDKPLPNYDPETEQPTLRDLKGKILIKVKRGLQPDGPKLTKYESEVTLPGSEPSDTGSSRYGKAARPGANEYYKVDRQHADKVKIRKALSDLAIYTYSPGPFKSFISDDATKKAHVFSFGEERLKSLHKTNHKDIWNHNKEYLARTFPESISSFLSTNPNYPTLFWRKGVQMVALNWQSWDTPMHLNQAMFDGEKGYVLKPPGYRDDSPATCQAEVTGKKRLDLCITVLAGKHVPAPKVSEDDTGGITRPNVLAVNNEDFRPRVKGYLHVESAAERNSRRKVTRDQICRKTKAAKTDHPDWGEGSKLSFPTVGHVVEELSFVRFKVEHRGRIKDQHTAWACIRLDRLQSGYRFLKLKDADGYDSNGELLVKIEKNVYDEPPRSTSLRAKTWSVCKRGGQEVSQLGSRWSCQL</sequence>
<dbReference type="Proteomes" id="UP000285146">
    <property type="component" value="Unassembled WGS sequence"/>
</dbReference>
<comment type="catalytic activity">
    <reaction evidence="1">
        <text>a 1,2-diacyl-sn-glycero-3-phospho-(1D-myo-inositol-4,5-bisphosphate) + H2O = 1D-myo-inositol 1,4,5-trisphosphate + a 1,2-diacyl-sn-glycerol + H(+)</text>
        <dbReference type="Rhea" id="RHEA:33179"/>
        <dbReference type="ChEBI" id="CHEBI:15377"/>
        <dbReference type="ChEBI" id="CHEBI:15378"/>
        <dbReference type="ChEBI" id="CHEBI:17815"/>
        <dbReference type="ChEBI" id="CHEBI:58456"/>
        <dbReference type="ChEBI" id="CHEBI:203600"/>
        <dbReference type="EC" id="3.1.4.11"/>
    </reaction>
</comment>
<dbReference type="GO" id="GO:0048015">
    <property type="term" value="P:phosphatidylinositol-mediated signaling"/>
    <property type="evidence" value="ECO:0007669"/>
    <property type="project" value="TreeGrafter"/>
</dbReference>
<dbReference type="InterPro" id="IPR001711">
    <property type="entry name" value="PLipase_C_Pinositol-sp_Y"/>
</dbReference>
<keyword evidence="5" id="KW-1185">Reference proteome</keyword>
<dbReference type="InParanoid" id="A0A423VM32"/>
<dbReference type="SUPFAM" id="SSF51695">
    <property type="entry name" value="PLC-like phosphodiesterases"/>
    <property type="match status" value="1"/>
</dbReference>
<dbReference type="AlphaFoldDB" id="A0A423VM32"/>
<dbReference type="InterPro" id="IPR035892">
    <property type="entry name" value="C2_domain_sf"/>
</dbReference>
<evidence type="ECO:0000256" key="2">
    <source>
        <dbReference type="SAM" id="MobiDB-lite"/>
    </source>
</evidence>
<comment type="caution">
    <text evidence="4">The sequence shown here is derived from an EMBL/GenBank/DDBJ whole genome shotgun (WGS) entry which is preliminary data.</text>
</comment>
<dbReference type="SMART" id="SM00149">
    <property type="entry name" value="PLCYc"/>
    <property type="match status" value="1"/>
</dbReference>
<dbReference type="Gene3D" id="3.20.20.190">
    <property type="entry name" value="Phosphatidylinositol (PI) phosphodiesterase"/>
    <property type="match status" value="2"/>
</dbReference>
<dbReference type="Gene3D" id="2.60.40.150">
    <property type="entry name" value="C2 domain"/>
    <property type="match status" value="1"/>
</dbReference>
<dbReference type="InterPro" id="IPR001192">
    <property type="entry name" value="PI-PLC_fam"/>
</dbReference>
<dbReference type="PROSITE" id="PS50008">
    <property type="entry name" value="PIPLC_Y_DOMAIN"/>
    <property type="match status" value="1"/>
</dbReference>
<keyword evidence="1" id="KW-0442">Lipid degradation</keyword>